<feature type="coiled-coil region" evidence="1">
    <location>
        <begin position="184"/>
        <end position="218"/>
    </location>
</feature>
<organism evidence="2 3">
    <name type="scientific">Plectosphaerella cucumerina</name>
    <dbReference type="NCBI Taxonomy" id="40658"/>
    <lineage>
        <taxon>Eukaryota</taxon>
        <taxon>Fungi</taxon>
        <taxon>Dikarya</taxon>
        <taxon>Ascomycota</taxon>
        <taxon>Pezizomycotina</taxon>
        <taxon>Sordariomycetes</taxon>
        <taxon>Hypocreomycetidae</taxon>
        <taxon>Glomerellales</taxon>
        <taxon>Plectosphaerellaceae</taxon>
        <taxon>Plectosphaerella</taxon>
    </lineage>
</organism>
<comment type="caution">
    <text evidence="2">The sequence shown here is derived from an EMBL/GenBank/DDBJ whole genome shotgun (WGS) entry which is preliminary data.</text>
</comment>
<evidence type="ECO:0000256" key="1">
    <source>
        <dbReference type="SAM" id="Coils"/>
    </source>
</evidence>
<evidence type="ECO:0000313" key="2">
    <source>
        <dbReference type="EMBL" id="KAH7366956.1"/>
    </source>
</evidence>
<proteinExistence type="predicted"/>
<evidence type="ECO:0000313" key="3">
    <source>
        <dbReference type="Proteomes" id="UP000813385"/>
    </source>
</evidence>
<keyword evidence="1" id="KW-0175">Coiled coil</keyword>
<accession>A0A8K0TJY9</accession>
<name>A0A8K0TJY9_9PEZI</name>
<sequence>MTTNTRNHLWTIRLLQRPSVSMASGSGLIGHSHRDACLLDTIDTPCAPRYSEEPLRFFQTIDMTTRMSMEPYDMLAKYWPWTGRQLAELFASDELQYMPRNEAWVGENAQVSAQHLNCHIYNVVDRVLAEAFPGYKYHQHVVDPTKELIARQERNRLLAEESHAYYHHRPLTASETKKAEEAELKNFKKYASDYLQQMKNLEHRVHQLQVTNEYLSAKPSVSRMDRAIVLPKEAGSAPSDTTTAESGAPLQETTKVRVVACGVVKKVGIVADAIPGFKQGFHKPPETPGHRWHVLDPMLTGEGTRFGLSASNLLQQMQVNCQTAETQFSLVEDGTAAVFVKFDDVPEERRSGSECEVASVEFSKQKTNEVFCTYIGFYREAILKAIANAW</sequence>
<protein>
    <submittedName>
        <fullName evidence="2">Uncharacterized protein</fullName>
    </submittedName>
</protein>
<reference evidence="2" key="1">
    <citation type="journal article" date="2021" name="Nat. Commun.">
        <title>Genetic determinants of endophytism in the Arabidopsis root mycobiome.</title>
        <authorList>
            <person name="Mesny F."/>
            <person name="Miyauchi S."/>
            <person name="Thiergart T."/>
            <person name="Pickel B."/>
            <person name="Atanasova L."/>
            <person name="Karlsson M."/>
            <person name="Huettel B."/>
            <person name="Barry K.W."/>
            <person name="Haridas S."/>
            <person name="Chen C."/>
            <person name="Bauer D."/>
            <person name="Andreopoulos W."/>
            <person name="Pangilinan J."/>
            <person name="LaButti K."/>
            <person name="Riley R."/>
            <person name="Lipzen A."/>
            <person name="Clum A."/>
            <person name="Drula E."/>
            <person name="Henrissat B."/>
            <person name="Kohler A."/>
            <person name="Grigoriev I.V."/>
            <person name="Martin F.M."/>
            <person name="Hacquard S."/>
        </authorList>
    </citation>
    <scope>NUCLEOTIDE SEQUENCE</scope>
    <source>
        <strain evidence="2">MPI-CAGE-AT-0016</strain>
    </source>
</reference>
<keyword evidence="3" id="KW-1185">Reference proteome</keyword>
<dbReference type="EMBL" id="JAGPXD010000002">
    <property type="protein sequence ID" value="KAH7366956.1"/>
    <property type="molecule type" value="Genomic_DNA"/>
</dbReference>
<dbReference type="Proteomes" id="UP000813385">
    <property type="component" value="Unassembled WGS sequence"/>
</dbReference>
<dbReference type="AlphaFoldDB" id="A0A8K0TJY9"/>
<gene>
    <name evidence="2" type="ORF">B0T11DRAFT_348102</name>
</gene>